<evidence type="ECO:0000313" key="11">
    <source>
        <dbReference type="Ensembl" id="ENSATEP00000054397.1"/>
    </source>
</evidence>
<dbReference type="PANTHER" id="PTHR10811">
    <property type="entry name" value="FRINGE-RELATED"/>
    <property type="match status" value="1"/>
</dbReference>
<evidence type="ECO:0000256" key="1">
    <source>
        <dbReference type="ARBA" id="ARBA00004606"/>
    </source>
</evidence>
<keyword evidence="12" id="KW-1185">Reference proteome</keyword>
<evidence type="ECO:0000256" key="7">
    <source>
        <dbReference type="ARBA" id="ARBA00022989"/>
    </source>
</evidence>
<evidence type="ECO:0000313" key="12">
    <source>
        <dbReference type="Proteomes" id="UP000265040"/>
    </source>
</evidence>
<dbReference type="AlphaFoldDB" id="A0A7N6FE14"/>
<dbReference type="FunFam" id="3.90.550.50:FF:000008">
    <property type="entry name" value="Beta-1,3-glucosyltransferase"/>
    <property type="match status" value="1"/>
</dbReference>
<evidence type="ECO:0000256" key="2">
    <source>
        <dbReference type="ARBA" id="ARBA00008661"/>
    </source>
</evidence>
<evidence type="ECO:0000256" key="8">
    <source>
        <dbReference type="ARBA" id="ARBA00023136"/>
    </source>
</evidence>
<feature type="domain" description="Fringe-like glycosyltransferase" evidence="10">
    <location>
        <begin position="218"/>
        <end position="424"/>
    </location>
</feature>
<dbReference type="GO" id="GO:0016757">
    <property type="term" value="F:glycosyltransferase activity"/>
    <property type="evidence" value="ECO:0007669"/>
    <property type="project" value="UniProtKB-KW"/>
</dbReference>
<dbReference type="GO" id="GO:0016020">
    <property type="term" value="C:membrane"/>
    <property type="evidence" value="ECO:0007669"/>
    <property type="project" value="UniProtKB-SubCell"/>
</dbReference>
<dbReference type="Proteomes" id="UP000265040">
    <property type="component" value="Chromosome 13"/>
</dbReference>
<dbReference type="GO" id="GO:0012505">
    <property type="term" value="C:endomembrane system"/>
    <property type="evidence" value="ECO:0007669"/>
    <property type="project" value="UniProtKB-SubCell"/>
</dbReference>
<comment type="similarity">
    <text evidence="2">Belongs to the glycosyltransferase 31 family.</text>
</comment>
<dbReference type="InterPro" id="IPR003378">
    <property type="entry name" value="Fringe-like_glycosylTrfase"/>
</dbReference>
<organism evidence="11 12">
    <name type="scientific">Anabas testudineus</name>
    <name type="common">Climbing perch</name>
    <name type="synonym">Anthias testudineus</name>
    <dbReference type="NCBI Taxonomy" id="64144"/>
    <lineage>
        <taxon>Eukaryota</taxon>
        <taxon>Metazoa</taxon>
        <taxon>Chordata</taxon>
        <taxon>Craniata</taxon>
        <taxon>Vertebrata</taxon>
        <taxon>Euteleostomi</taxon>
        <taxon>Actinopterygii</taxon>
        <taxon>Neopterygii</taxon>
        <taxon>Teleostei</taxon>
        <taxon>Neoteleostei</taxon>
        <taxon>Acanthomorphata</taxon>
        <taxon>Anabantaria</taxon>
        <taxon>Anabantiformes</taxon>
        <taxon>Anabantoidei</taxon>
        <taxon>Anabantidae</taxon>
        <taxon>Anabas</taxon>
    </lineage>
</organism>
<evidence type="ECO:0000256" key="3">
    <source>
        <dbReference type="ARBA" id="ARBA00022676"/>
    </source>
</evidence>
<dbReference type="Ensembl" id="ENSATET00000060633.2">
    <property type="protein sequence ID" value="ENSATEP00000054397.1"/>
    <property type="gene ID" value="ENSATEG00000013018.3"/>
</dbReference>
<keyword evidence="3" id="KW-0328">Glycosyltransferase</keyword>
<keyword evidence="4" id="KW-0808">Transferase</keyword>
<keyword evidence="8" id="KW-0472">Membrane</keyword>
<dbReference type="Pfam" id="PF02434">
    <property type="entry name" value="Fringe"/>
    <property type="match status" value="1"/>
</dbReference>
<proteinExistence type="inferred from homology"/>
<keyword evidence="7" id="KW-1133">Transmembrane helix</keyword>
<protein>
    <recommendedName>
        <fullName evidence="10">Fringe-like glycosyltransferase domain-containing protein</fullName>
    </recommendedName>
</protein>
<reference evidence="11" key="2">
    <citation type="submission" date="2025-08" db="UniProtKB">
        <authorList>
            <consortium name="Ensembl"/>
        </authorList>
    </citation>
    <scope>IDENTIFICATION</scope>
</reference>
<evidence type="ECO:0000256" key="9">
    <source>
        <dbReference type="ARBA" id="ARBA00037847"/>
    </source>
</evidence>
<sequence length="453" mass="51005">MTLFFFFCPSPPRSSGLVLMVLVVRATGLFIVFVIQSQSSSFHVRQADRQRADLLKQAHSLTEVRNQLSITPTNTPALTVCLSYREHMEAEMQFRRDTCRQQSPEWFLGKPLHDEESTIIHHYAFAENPSIFKYPDFAAAWALSIPLVVRLANKVRDEPLKSDFTIDLKHEVALYIWDNGKGPHLTAVPELCTEPEDSPQALYCATTLGSELPMCGEAVNKEDIFVAVKTCRKFHSERVPVIKKTWEKDAIFLEYYSDHADPSIPTINLGVPNTERGHCGKTFAILQRFLSSDVPNTKWLLIVDDDTLISIPRLRVLLSCYDPSEPVCLGERYGYGLSQGGYSYITGGGGMVFSREAVVRLLNSGCKCYSNDAPDDMVLGMCLNALGLPVTHSPLFHQARPEDYARAFLAHQVPISFHKHWNIDPVAVFNKWLRDDLRAKPSDGLNRSAKTEL</sequence>
<evidence type="ECO:0000256" key="4">
    <source>
        <dbReference type="ARBA" id="ARBA00022679"/>
    </source>
</evidence>
<reference evidence="11" key="3">
    <citation type="submission" date="2025-09" db="UniProtKB">
        <authorList>
            <consortium name="Ensembl"/>
        </authorList>
    </citation>
    <scope>IDENTIFICATION</scope>
</reference>
<evidence type="ECO:0000259" key="10">
    <source>
        <dbReference type="Pfam" id="PF02434"/>
    </source>
</evidence>
<comment type="subcellular location">
    <subcellularLocation>
        <location evidence="9">Endomembrane system</location>
        <topology evidence="9">Single-pass membrane protein</topology>
    </subcellularLocation>
    <subcellularLocation>
        <location evidence="1">Membrane</location>
        <topology evidence="1">Single-pass type II membrane protein</topology>
    </subcellularLocation>
</comment>
<evidence type="ECO:0000256" key="5">
    <source>
        <dbReference type="ARBA" id="ARBA00022692"/>
    </source>
</evidence>
<dbReference type="GeneTree" id="ENSGT00940000155499"/>
<dbReference type="Gene3D" id="3.90.550.50">
    <property type="match status" value="1"/>
</dbReference>
<keyword evidence="6" id="KW-0735">Signal-anchor</keyword>
<reference evidence="11" key="1">
    <citation type="submission" date="2021-04" db="EMBL/GenBank/DDBJ databases">
        <authorList>
            <consortium name="Wellcome Sanger Institute Data Sharing"/>
        </authorList>
    </citation>
    <scope>NUCLEOTIDE SEQUENCE [LARGE SCALE GENOMIC DNA]</scope>
</reference>
<accession>A0A7N6FE14</accession>
<keyword evidence="5" id="KW-0812">Transmembrane</keyword>
<name>A0A7N6FE14_ANATE</name>
<evidence type="ECO:0000256" key="6">
    <source>
        <dbReference type="ARBA" id="ARBA00022968"/>
    </source>
</evidence>